<dbReference type="KEGG" id="carm:CARM_0102"/>
<evidence type="ECO:0000313" key="2">
    <source>
        <dbReference type="Proteomes" id="UP000509246"/>
    </source>
</evidence>
<accession>A0A7L5HP70</accession>
<dbReference type="EMBL" id="CP053825">
    <property type="protein sequence ID" value="QKF79064.1"/>
    <property type="molecule type" value="Genomic_DNA"/>
</dbReference>
<evidence type="ECO:0000313" key="1">
    <source>
        <dbReference type="EMBL" id="QKF79064.1"/>
    </source>
</evidence>
<dbReference type="GeneID" id="56585834"/>
<name>A0A7L5HP70_9BACT</name>
<organism evidence="1 2">
    <name type="scientific">Campylobacter armoricus</name>
    <dbReference type="NCBI Taxonomy" id="2505970"/>
    <lineage>
        <taxon>Bacteria</taxon>
        <taxon>Pseudomonadati</taxon>
        <taxon>Campylobacterota</taxon>
        <taxon>Epsilonproteobacteria</taxon>
        <taxon>Campylobacterales</taxon>
        <taxon>Campylobacteraceae</taxon>
        <taxon>Campylobacter</taxon>
    </lineage>
</organism>
<dbReference type="AlphaFoldDB" id="A0A7L5HP70"/>
<reference evidence="1 2" key="1">
    <citation type="submission" date="2020-05" db="EMBL/GenBank/DDBJ databases">
        <title>Complete genome sequencing of Campylobacter and Arcobacter type strains.</title>
        <authorList>
            <person name="Miller W.G."/>
            <person name="Yee E."/>
        </authorList>
    </citation>
    <scope>NUCLEOTIDE SEQUENCE [LARGE SCALE GENOMIC DNA]</scope>
    <source>
        <strain evidence="1 2">CCUG 73571</strain>
    </source>
</reference>
<dbReference type="OrthoDB" id="193695at2"/>
<dbReference type="RefSeq" id="WP_139426266.1">
    <property type="nucleotide sequence ID" value="NZ_CBCSFY010000007.1"/>
</dbReference>
<protein>
    <submittedName>
        <fullName evidence="1">Uncharacterized protein</fullName>
    </submittedName>
</protein>
<dbReference type="Proteomes" id="UP000509246">
    <property type="component" value="Chromosome"/>
</dbReference>
<sequence>MIKKIFILFILLYIAQAQDTLNKKSEGEGFGISRNEAIKNAINDALKKIDNLRQVKLAKFDFTFNGNFDMGYEEEIDVVSNGIFNSYEIRSLTQTNTNEYHAKIVVYKKLYSEKNFEDKSSLIIVNKIKNNLSSKFEQELLSVLLQGKKFKILDKNHLKIYNQERNILLENNTNNDEIINTYATLGANFLLILNPNIEQIQEETDTQVYKINIEYNLIDFSTMQPITTNILEYKMTSTSEFSKQKALRGIATKITDELFKYAKDNIIDEEEIEYNNQQENEVKNIDLRF</sequence>
<gene>
    <name evidence="1" type="ORF">CARM_0102</name>
</gene>
<proteinExistence type="predicted"/>
<keyword evidence="2" id="KW-1185">Reference proteome</keyword>